<feature type="domain" description="RING-type" evidence="14">
    <location>
        <begin position="321"/>
        <end position="360"/>
    </location>
</feature>
<evidence type="ECO:0000256" key="2">
    <source>
        <dbReference type="ARBA" id="ARBA00004906"/>
    </source>
</evidence>
<evidence type="ECO:0000256" key="3">
    <source>
        <dbReference type="ARBA" id="ARBA00012483"/>
    </source>
</evidence>
<evidence type="ECO:0000313" key="15">
    <source>
        <dbReference type="EMBL" id="KAG9457983.1"/>
    </source>
</evidence>
<evidence type="ECO:0000256" key="13">
    <source>
        <dbReference type="SAM" id="MobiDB-lite"/>
    </source>
</evidence>
<comment type="catalytic activity">
    <reaction evidence="1">
        <text>S-ubiquitinyl-[E2 ubiquitin-conjugating enzyme]-L-cysteine + [acceptor protein]-L-lysine = [E2 ubiquitin-conjugating enzyme]-L-cysteine + N(6)-ubiquitinyl-[acceptor protein]-L-lysine.</text>
        <dbReference type="EC" id="2.3.2.27"/>
    </reaction>
</comment>
<evidence type="ECO:0000256" key="7">
    <source>
        <dbReference type="ARBA" id="ARBA00022771"/>
    </source>
</evidence>
<dbReference type="CDD" id="cd16789">
    <property type="entry name" value="mRING-HC-C3HC5_MGRN1-like"/>
    <property type="match status" value="1"/>
</dbReference>
<dbReference type="InterPro" id="IPR001841">
    <property type="entry name" value="Znf_RING"/>
</dbReference>
<comment type="caution">
    <text evidence="15">The sequence shown here is derived from an EMBL/GenBank/DDBJ whole genome shotgun (WGS) entry which is preliminary data.</text>
</comment>
<evidence type="ECO:0000256" key="11">
    <source>
        <dbReference type="ARBA" id="ARBA00025721"/>
    </source>
</evidence>
<keyword evidence="9" id="KW-0862">Zinc</keyword>
<evidence type="ECO:0000313" key="16">
    <source>
        <dbReference type="Proteomes" id="UP000825729"/>
    </source>
</evidence>
<dbReference type="Pfam" id="PF26192">
    <property type="entry name" value="RNF157-like_N"/>
    <property type="match status" value="1"/>
</dbReference>
<keyword evidence="8" id="KW-0833">Ubl conjugation pathway</keyword>
<reference evidence="15 16" key="1">
    <citation type="submission" date="2021-07" db="EMBL/GenBank/DDBJ databases">
        <title>The Aristolochia fimbriata genome: insights into angiosperm evolution, floral development and chemical biosynthesis.</title>
        <authorList>
            <person name="Jiao Y."/>
        </authorList>
    </citation>
    <scope>NUCLEOTIDE SEQUENCE [LARGE SCALE GENOMIC DNA]</scope>
    <source>
        <strain evidence="15">IBCAS-2021</strain>
        <tissue evidence="15">Leaf</tissue>
    </source>
</reference>
<feature type="compositionally biased region" description="Pro residues" evidence="13">
    <location>
        <begin position="27"/>
        <end position="50"/>
    </location>
</feature>
<dbReference type="EC" id="2.3.2.27" evidence="3"/>
<keyword evidence="10" id="KW-0449">Lipoprotein</keyword>
<dbReference type="FunFam" id="3.30.40.10:FF:000115">
    <property type="entry name" value="probable E3 ubiquitin-protein ligase LOG2"/>
    <property type="match status" value="1"/>
</dbReference>
<dbReference type="SUPFAM" id="SSF57850">
    <property type="entry name" value="RING/U-box"/>
    <property type="match status" value="1"/>
</dbReference>
<dbReference type="EMBL" id="JAINDJ010000002">
    <property type="protein sequence ID" value="KAG9457983.1"/>
    <property type="molecule type" value="Genomic_DNA"/>
</dbReference>
<dbReference type="GO" id="GO:0061630">
    <property type="term" value="F:ubiquitin protein ligase activity"/>
    <property type="evidence" value="ECO:0007669"/>
    <property type="project" value="UniProtKB-EC"/>
</dbReference>
<dbReference type="GO" id="GO:0008270">
    <property type="term" value="F:zinc ion binding"/>
    <property type="evidence" value="ECO:0007669"/>
    <property type="project" value="UniProtKB-KW"/>
</dbReference>
<dbReference type="AlphaFoldDB" id="A0AAV7FEG7"/>
<dbReference type="InterPro" id="IPR013083">
    <property type="entry name" value="Znf_RING/FYVE/PHD"/>
</dbReference>
<accession>A0AAV7FEG7</accession>
<comment type="similarity">
    <text evidence="11">Belongs to the RING-type zinc finger family. LOG2 subfamily.</text>
</comment>
<protein>
    <recommendedName>
        <fullName evidence="3">RING-type E3 ubiquitin transferase</fullName>
        <ecNumber evidence="3">2.3.2.27</ecNumber>
    </recommendedName>
</protein>
<evidence type="ECO:0000256" key="9">
    <source>
        <dbReference type="ARBA" id="ARBA00022833"/>
    </source>
</evidence>
<dbReference type="Proteomes" id="UP000825729">
    <property type="component" value="Unassembled WGS sequence"/>
</dbReference>
<evidence type="ECO:0000256" key="4">
    <source>
        <dbReference type="ARBA" id="ARBA00022679"/>
    </source>
</evidence>
<dbReference type="GO" id="GO:0016567">
    <property type="term" value="P:protein ubiquitination"/>
    <property type="evidence" value="ECO:0007669"/>
    <property type="project" value="TreeGrafter"/>
</dbReference>
<organism evidence="15 16">
    <name type="scientific">Aristolochia fimbriata</name>
    <name type="common">White veined hardy Dutchman's pipe vine</name>
    <dbReference type="NCBI Taxonomy" id="158543"/>
    <lineage>
        <taxon>Eukaryota</taxon>
        <taxon>Viridiplantae</taxon>
        <taxon>Streptophyta</taxon>
        <taxon>Embryophyta</taxon>
        <taxon>Tracheophyta</taxon>
        <taxon>Spermatophyta</taxon>
        <taxon>Magnoliopsida</taxon>
        <taxon>Magnoliidae</taxon>
        <taxon>Piperales</taxon>
        <taxon>Aristolochiaceae</taxon>
        <taxon>Aristolochia</taxon>
    </lineage>
</organism>
<dbReference type="InterPro" id="IPR045194">
    <property type="entry name" value="MGRN1/RNF157-like"/>
</dbReference>
<dbReference type="Pfam" id="PF13920">
    <property type="entry name" value="zf-C3HC4_3"/>
    <property type="match status" value="1"/>
</dbReference>
<evidence type="ECO:0000256" key="8">
    <source>
        <dbReference type="ARBA" id="ARBA00022786"/>
    </source>
</evidence>
<dbReference type="InterPro" id="IPR058981">
    <property type="entry name" value="MGRN1/RNF157-like_N"/>
</dbReference>
<evidence type="ECO:0000259" key="14">
    <source>
        <dbReference type="PROSITE" id="PS50089"/>
    </source>
</evidence>
<evidence type="ECO:0000256" key="6">
    <source>
        <dbReference type="ARBA" id="ARBA00022723"/>
    </source>
</evidence>
<proteinExistence type="inferred from homology"/>
<dbReference type="PANTHER" id="PTHR22996">
    <property type="entry name" value="MAHOGUNIN"/>
    <property type="match status" value="1"/>
</dbReference>
<keyword evidence="4" id="KW-0808">Transferase</keyword>
<dbReference type="InterPro" id="IPR045195">
    <property type="entry name" value="LOG2-like_mRING_C3HC5"/>
</dbReference>
<keyword evidence="7 12" id="KW-0863">Zinc-finger</keyword>
<dbReference type="PANTHER" id="PTHR22996:SF4">
    <property type="entry name" value="E3 UBIQUITIN-PROTEIN LIGASE LUL4-RELATED"/>
    <property type="match status" value="1"/>
</dbReference>
<evidence type="ECO:0000256" key="12">
    <source>
        <dbReference type="PROSITE-ProRule" id="PRU00175"/>
    </source>
</evidence>
<feature type="compositionally biased region" description="Basic residues" evidence="13">
    <location>
        <begin position="1"/>
        <end position="10"/>
    </location>
</feature>
<dbReference type="PROSITE" id="PS50089">
    <property type="entry name" value="ZF_RING_2"/>
    <property type="match status" value="1"/>
</dbReference>
<name>A0AAV7FEG7_ARIFI</name>
<sequence length="483" mass="54310">MGQSASHRRRQDQQSQNYPPQLISSPSAPPLLTPPPPSQPATPPPPPPPNYVFAANAPYPTPRYPFPVPPSQFCSQYPSTYGSAYRYGAPAAPQFNYPYYGTQTGNGWVQFRPSSSSPWPPVPPQPPAPYVEHNRATKVKNVINVRKETIRMEVDEDNPDCHLVSFSFDAVVDGSITIYYFAREGENCSFSPLYLDIAPVSVPFQKGSGQKFHQPSGTGIDLGFFALDQLSRPFEEDAYPLVISARAQIADNEQFNEPHPNSGSAQITQAVLEKRNDEYFEVKVVKQILWVDGVRYELREIFGIGNSTEEEFDDDGSGKECVICMSEPKDTAVLPCRHMCMCSECAKVLRLQSNKCPICRQPVEQLIEIKVKKDEQPERAMCIYSKPMLDVLVLLNLDTCVFLILLPNGKQPCQNQNWELRQATEQLLRIGNVREGGRQMFQGIKTLVRKEEDTTRLRNIVAVFRHKSAVKKATTTDITPCRH</sequence>
<evidence type="ECO:0000256" key="10">
    <source>
        <dbReference type="ARBA" id="ARBA00023288"/>
    </source>
</evidence>
<keyword evidence="5" id="KW-0519">Myristate</keyword>
<dbReference type="SMART" id="SM00184">
    <property type="entry name" value="RING"/>
    <property type="match status" value="1"/>
</dbReference>
<comment type="pathway">
    <text evidence="2">Protein modification; protein ubiquitination.</text>
</comment>
<keyword evidence="6" id="KW-0479">Metal-binding</keyword>
<evidence type="ECO:0000256" key="1">
    <source>
        <dbReference type="ARBA" id="ARBA00000900"/>
    </source>
</evidence>
<gene>
    <name evidence="15" type="ORF">H6P81_002491</name>
</gene>
<keyword evidence="16" id="KW-1185">Reference proteome</keyword>
<feature type="region of interest" description="Disordered" evidence="13">
    <location>
        <begin position="1"/>
        <end position="54"/>
    </location>
</feature>
<dbReference type="Gene3D" id="3.30.40.10">
    <property type="entry name" value="Zinc/RING finger domain, C3HC4 (zinc finger)"/>
    <property type="match status" value="1"/>
</dbReference>
<evidence type="ECO:0000256" key="5">
    <source>
        <dbReference type="ARBA" id="ARBA00022707"/>
    </source>
</evidence>